<dbReference type="InterPro" id="IPR020864">
    <property type="entry name" value="MACPF"/>
</dbReference>
<dbReference type="Pfam" id="PF01823">
    <property type="entry name" value="MACPF"/>
    <property type="match status" value="1"/>
</dbReference>
<accession>R7Q8T8</accession>
<evidence type="ECO:0000259" key="1">
    <source>
        <dbReference type="PROSITE" id="PS51412"/>
    </source>
</evidence>
<keyword evidence="3" id="KW-1185">Reference proteome</keyword>
<proteinExistence type="predicted"/>
<dbReference type="GeneID" id="17321754"/>
<evidence type="ECO:0000313" key="2">
    <source>
        <dbReference type="EMBL" id="CDF34218.1"/>
    </source>
</evidence>
<name>R7Q8T8_CHOCR</name>
<organism evidence="2 3">
    <name type="scientific">Chondrus crispus</name>
    <name type="common">Carrageen Irish moss</name>
    <name type="synonym">Polymorpha crispa</name>
    <dbReference type="NCBI Taxonomy" id="2769"/>
    <lineage>
        <taxon>Eukaryota</taxon>
        <taxon>Rhodophyta</taxon>
        <taxon>Florideophyceae</taxon>
        <taxon>Rhodymeniophycidae</taxon>
        <taxon>Gigartinales</taxon>
        <taxon>Gigartinaceae</taxon>
        <taxon>Chondrus</taxon>
    </lineage>
</organism>
<dbReference type="AlphaFoldDB" id="R7Q8T8"/>
<evidence type="ECO:0000313" key="3">
    <source>
        <dbReference type="Proteomes" id="UP000012073"/>
    </source>
</evidence>
<gene>
    <name evidence="2" type="ORF">CHC_T00002921001</name>
</gene>
<feature type="domain" description="MACPF" evidence="1">
    <location>
        <begin position="1"/>
        <end position="229"/>
    </location>
</feature>
<dbReference type="RefSeq" id="XP_005714037.1">
    <property type="nucleotide sequence ID" value="XM_005713980.1"/>
</dbReference>
<reference evidence="3" key="1">
    <citation type="journal article" date="2013" name="Proc. Natl. Acad. Sci. U.S.A.">
        <title>Genome structure and metabolic features in the red seaweed Chondrus crispus shed light on evolution of the Archaeplastida.</title>
        <authorList>
            <person name="Collen J."/>
            <person name="Porcel B."/>
            <person name="Carre W."/>
            <person name="Ball S.G."/>
            <person name="Chaparro C."/>
            <person name="Tonon T."/>
            <person name="Barbeyron T."/>
            <person name="Michel G."/>
            <person name="Noel B."/>
            <person name="Valentin K."/>
            <person name="Elias M."/>
            <person name="Artiguenave F."/>
            <person name="Arun A."/>
            <person name="Aury J.M."/>
            <person name="Barbosa-Neto J.F."/>
            <person name="Bothwell J.H."/>
            <person name="Bouget F.Y."/>
            <person name="Brillet L."/>
            <person name="Cabello-Hurtado F."/>
            <person name="Capella-Gutierrez S."/>
            <person name="Charrier B."/>
            <person name="Cladiere L."/>
            <person name="Cock J.M."/>
            <person name="Coelho S.M."/>
            <person name="Colleoni C."/>
            <person name="Czjzek M."/>
            <person name="Da Silva C."/>
            <person name="Delage L."/>
            <person name="Denoeud F."/>
            <person name="Deschamps P."/>
            <person name="Dittami S.M."/>
            <person name="Gabaldon T."/>
            <person name="Gachon C.M."/>
            <person name="Groisillier A."/>
            <person name="Herve C."/>
            <person name="Jabbari K."/>
            <person name="Katinka M."/>
            <person name="Kloareg B."/>
            <person name="Kowalczyk N."/>
            <person name="Labadie K."/>
            <person name="Leblanc C."/>
            <person name="Lopez P.J."/>
            <person name="McLachlan D.H."/>
            <person name="Meslet-Cladiere L."/>
            <person name="Moustafa A."/>
            <person name="Nehr Z."/>
            <person name="Nyvall Collen P."/>
            <person name="Panaud O."/>
            <person name="Partensky F."/>
            <person name="Poulain J."/>
            <person name="Rensing S.A."/>
            <person name="Rousvoal S."/>
            <person name="Samson G."/>
            <person name="Symeonidi A."/>
            <person name="Weissenbach J."/>
            <person name="Zambounis A."/>
            <person name="Wincker P."/>
            <person name="Boyen C."/>
        </authorList>
    </citation>
    <scope>NUCLEOTIDE SEQUENCE [LARGE SCALE GENOMIC DNA]</scope>
    <source>
        <strain evidence="3">cv. Stackhouse</strain>
    </source>
</reference>
<sequence length="495" mass="53917">MHVSEGFNEFATTLKSSVSIGGGFGNFKANIESHFNSERTGRTDYYYSRLANIVERAHLRITTTQTTELQQLVIPGVAHNLATWSPQSIFATYGTHVTTGVVAGGMLELWSSSHKSQFSSKTDYSLSVDASYLKLVKGSASLSVEERRKAERVQTSEGLIIRGGTLQVGSAGEQNWVASTATNAQTIKFLDGGSVPIWTLIADGNQANRVRLYYEQVFGARSIILKRFESAPIEAMPRVPHPQAHVYVPRGWKVVSGGADVRYYGVGQLLAKSYPLLSRGTPIGWMVESKDHLKSDPGQIQAFAIAIWDPSNVWDVRIATSTSGVAAHPIATATLPYEYILVGGGADVRYIEPGNMLVDSYPSSSSSWTGSSKDHLKSAPSRIVTYAIGIKHRNGGQLFYRTKSQRFGPRQHPYGTVFSTQGWSFIGGGASVSRGGLGNMIVRLIPSRDGKQFYAYSKDHLEPDSRYLTVYGIEVEGATYVEKAESVLGLNPAAL</sequence>
<dbReference type="Proteomes" id="UP000012073">
    <property type="component" value="Unassembled WGS sequence"/>
</dbReference>
<dbReference type="Gramene" id="CDF34218">
    <property type="protein sequence ID" value="CDF34218"/>
    <property type="gene ID" value="CHC_T00002921001"/>
</dbReference>
<protein>
    <recommendedName>
        <fullName evidence="1">MACPF domain-containing protein</fullName>
    </recommendedName>
</protein>
<dbReference type="EMBL" id="HG001678">
    <property type="protein sequence ID" value="CDF34218.1"/>
    <property type="molecule type" value="Genomic_DNA"/>
</dbReference>
<dbReference type="PROSITE" id="PS51412">
    <property type="entry name" value="MACPF_2"/>
    <property type="match status" value="1"/>
</dbReference>
<dbReference type="OrthoDB" id="10353254at2759"/>
<dbReference type="KEGG" id="ccp:CHC_T00002921001"/>